<keyword evidence="2" id="KW-0564">Palmitate</keyword>
<sequence>MGMCLSCLSGAGDDVTPDPETRRRQLAEAAEKRQKETTCRGIKNPEALERKKKKQEETEKQTMNSGPSGGGGLKVHTLLTFLLFTQIEDTFLSHYYYFIFNN</sequence>
<feature type="compositionally biased region" description="Basic and acidic residues" evidence="4">
    <location>
        <begin position="19"/>
        <end position="38"/>
    </location>
</feature>
<evidence type="ECO:0000256" key="3">
    <source>
        <dbReference type="ARBA" id="ARBA00023288"/>
    </source>
</evidence>
<accession>A0A8C2DM64</accession>
<feature type="region of interest" description="Disordered" evidence="4">
    <location>
        <begin position="1"/>
        <end position="73"/>
    </location>
</feature>
<dbReference type="GO" id="GO:0005789">
    <property type="term" value="C:endoplasmic reticulum membrane"/>
    <property type="evidence" value="ECO:0007669"/>
    <property type="project" value="TreeGrafter"/>
</dbReference>
<evidence type="ECO:0000256" key="1">
    <source>
        <dbReference type="ARBA" id="ARBA00022707"/>
    </source>
</evidence>
<dbReference type="PANTHER" id="PTHR35269">
    <property type="entry name" value="SMALL VCP/P97-INTERACTING PROTEIN"/>
    <property type="match status" value="1"/>
</dbReference>
<gene>
    <name evidence="5" type="primary">LOC109074930</name>
</gene>
<dbReference type="GO" id="GO:0010508">
    <property type="term" value="P:positive regulation of autophagy"/>
    <property type="evidence" value="ECO:0007669"/>
    <property type="project" value="TreeGrafter"/>
</dbReference>
<dbReference type="InterPro" id="IPR055366">
    <property type="entry name" value="SVIP_metazoa"/>
</dbReference>
<dbReference type="Proteomes" id="UP000694701">
    <property type="component" value="Unplaced"/>
</dbReference>
<evidence type="ECO:0008006" key="7">
    <source>
        <dbReference type="Google" id="ProtNLM"/>
    </source>
</evidence>
<dbReference type="GO" id="GO:1904153">
    <property type="term" value="P:negative regulation of retrograde protein transport, ER to cytosol"/>
    <property type="evidence" value="ECO:0007669"/>
    <property type="project" value="TreeGrafter"/>
</dbReference>
<dbReference type="Ensembl" id="ENSCCRT00020031295.1">
    <property type="protein sequence ID" value="ENSCCRP00020028545.1"/>
    <property type="gene ID" value="ENSCCRG00020013034.1"/>
</dbReference>
<keyword evidence="1" id="KW-0519">Myristate</keyword>
<dbReference type="PANTHER" id="PTHR35269:SF1">
    <property type="entry name" value="SMALL VCP_P97-INTERACTING PROTEIN"/>
    <property type="match status" value="1"/>
</dbReference>
<dbReference type="Pfam" id="PF15811">
    <property type="entry name" value="SVIP"/>
    <property type="match status" value="1"/>
</dbReference>
<dbReference type="InterPro" id="IPR031632">
    <property type="entry name" value="SVIP"/>
</dbReference>
<reference evidence="5" key="1">
    <citation type="submission" date="2025-08" db="UniProtKB">
        <authorList>
            <consortium name="Ensembl"/>
        </authorList>
    </citation>
    <scope>IDENTIFICATION</scope>
</reference>
<protein>
    <recommendedName>
        <fullName evidence="7">Small VCP/p97-interacting protein</fullName>
    </recommendedName>
</protein>
<organism evidence="5 6">
    <name type="scientific">Cyprinus carpio</name>
    <name type="common">Common carp</name>
    <dbReference type="NCBI Taxonomy" id="7962"/>
    <lineage>
        <taxon>Eukaryota</taxon>
        <taxon>Metazoa</taxon>
        <taxon>Chordata</taxon>
        <taxon>Craniata</taxon>
        <taxon>Vertebrata</taxon>
        <taxon>Euteleostomi</taxon>
        <taxon>Actinopterygii</taxon>
        <taxon>Neopterygii</taxon>
        <taxon>Teleostei</taxon>
        <taxon>Ostariophysi</taxon>
        <taxon>Cypriniformes</taxon>
        <taxon>Cyprinidae</taxon>
        <taxon>Cyprininae</taxon>
        <taxon>Cyprinus</taxon>
    </lineage>
</organism>
<dbReference type="GO" id="GO:1904293">
    <property type="term" value="P:negative regulation of ERAD pathway"/>
    <property type="evidence" value="ECO:0007669"/>
    <property type="project" value="TreeGrafter"/>
</dbReference>
<dbReference type="GO" id="GO:1904240">
    <property type="term" value="P:negative regulation of VCP-NPL4-UFD1 AAA ATPase complex assembly"/>
    <property type="evidence" value="ECO:0007669"/>
    <property type="project" value="TreeGrafter"/>
</dbReference>
<name>A0A8C2DM64_CYPCA</name>
<evidence type="ECO:0000256" key="4">
    <source>
        <dbReference type="SAM" id="MobiDB-lite"/>
    </source>
</evidence>
<evidence type="ECO:0000313" key="6">
    <source>
        <dbReference type="Proteomes" id="UP000694701"/>
    </source>
</evidence>
<feature type="compositionally biased region" description="Basic and acidic residues" evidence="4">
    <location>
        <begin position="46"/>
        <end position="60"/>
    </location>
</feature>
<dbReference type="AlphaFoldDB" id="A0A8C2DM64"/>
<proteinExistence type="predicted"/>
<evidence type="ECO:0000313" key="5">
    <source>
        <dbReference type="Ensembl" id="ENSCCRP00020028545.1"/>
    </source>
</evidence>
<keyword evidence="3" id="KW-0449">Lipoprotein</keyword>
<evidence type="ECO:0000256" key="2">
    <source>
        <dbReference type="ARBA" id="ARBA00023139"/>
    </source>
</evidence>